<proteinExistence type="predicted"/>
<feature type="domain" description="YbaK/aminoacyl-tRNA synthetase-associated" evidence="1">
    <location>
        <begin position="27"/>
        <end position="144"/>
    </location>
</feature>
<dbReference type="InterPro" id="IPR007214">
    <property type="entry name" value="YbaK/aa-tRNA-synth-assoc-dom"/>
</dbReference>
<dbReference type="EMBL" id="MZMT01000004">
    <property type="protein sequence ID" value="PIO46251.1"/>
    <property type="molecule type" value="Genomic_DNA"/>
</dbReference>
<evidence type="ECO:0000259" key="1">
    <source>
        <dbReference type="Pfam" id="PF04073"/>
    </source>
</evidence>
<keyword evidence="3" id="KW-1185">Reference proteome</keyword>
<name>A0A2N9W3D3_9HYPH</name>
<dbReference type="InterPro" id="IPR036754">
    <property type="entry name" value="YbaK/aa-tRNA-synt-asso_dom_sf"/>
</dbReference>
<evidence type="ECO:0000313" key="3">
    <source>
        <dbReference type="Proteomes" id="UP000232163"/>
    </source>
</evidence>
<dbReference type="PANTHER" id="PTHR30411">
    <property type="entry name" value="CYTOPLASMIC PROTEIN"/>
    <property type="match status" value="1"/>
</dbReference>
<dbReference type="KEGG" id="pht:BLM14_08685"/>
<accession>A0A2N9W3D3</accession>
<dbReference type="Pfam" id="PF04073">
    <property type="entry name" value="tRNA_edit"/>
    <property type="match status" value="1"/>
</dbReference>
<dbReference type="Gene3D" id="3.90.960.10">
    <property type="entry name" value="YbaK/aminoacyl-tRNA synthetase-associated domain"/>
    <property type="match status" value="1"/>
</dbReference>
<dbReference type="CDD" id="cd04333">
    <property type="entry name" value="ProX_deacylase"/>
    <property type="match status" value="1"/>
</dbReference>
<organism evidence="2 3">
    <name type="scientific">Phyllobacterium zundukense</name>
    <dbReference type="NCBI Taxonomy" id="1867719"/>
    <lineage>
        <taxon>Bacteria</taxon>
        <taxon>Pseudomonadati</taxon>
        <taxon>Pseudomonadota</taxon>
        <taxon>Alphaproteobacteria</taxon>
        <taxon>Hyphomicrobiales</taxon>
        <taxon>Phyllobacteriaceae</taxon>
        <taxon>Phyllobacterium</taxon>
    </lineage>
</organism>
<gene>
    <name evidence="2" type="ORF">B5P45_03395</name>
</gene>
<evidence type="ECO:0000313" key="2">
    <source>
        <dbReference type="EMBL" id="PIO46251.1"/>
    </source>
</evidence>
<dbReference type="OrthoDB" id="9798760at2"/>
<dbReference type="GO" id="GO:0002161">
    <property type="term" value="F:aminoacyl-tRNA deacylase activity"/>
    <property type="evidence" value="ECO:0007669"/>
    <property type="project" value="InterPro"/>
</dbReference>
<dbReference type="RefSeq" id="WP_099999021.1">
    <property type="nucleotide sequence ID" value="NZ_CP017940.1"/>
</dbReference>
<sequence>MSKSVERVRQAAHAAGLDIEIRQMADSTHTAEDAAIQCGVTVAQIVKSLIFQGADTDKLYLFLVSGPRKLDLDKAAKLTGERLHRADPKHVRKETGFAIGGVSPLGHLIDIKAYADESLMQFDVVWAAAGGTNFVFPSEPNALVEAAKAQIADITS</sequence>
<dbReference type="AlphaFoldDB" id="A0A2N9W3D3"/>
<protein>
    <recommendedName>
        <fullName evidence="1">YbaK/aminoacyl-tRNA synthetase-associated domain-containing protein</fullName>
    </recommendedName>
</protein>
<reference evidence="2 3" key="1">
    <citation type="journal article" date="2017" name="Int J Environ Stud">
        <title>Does the Miocene-Pliocene relict legume Oxytropis triphylla form nitrogen-fixing nodules with a combination of bacterial strains?</title>
        <authorList>
            <person name="Safronova V."/>
            <person name="Belimov A."/>
            <person name="Sazanova A."/>
            <person name="Kuznetsova I."/>
            <person name="Popova J."/>
            <person name="Andronov E."/>
            <person name="Verkhozina A."/>
            <person name="Tikhonovich I."/>
        </authorList>
    </citation>
    <scope>NUCLEOTIDE SEQUENCE [LARGE SCALE GENOMIC DNA]</scope>
    <source>
        <strain evidence="2 3">Tri-38</strain>
    </source>
</reference>
<dbReference type="Proteomes" id="UP000232163">
    <property type="component" value="Unassembled WGS sequence"/>
</dbReference>
<dbReference type="PANTHER" id="PTHR30411:SF1">
    <property type="entry name" value="CYTOPLASMIC PROTEIN"/>
    <property type="match status" value="1"/>
</dbReference>
<comment type="caution">
    <text evidence="2">The sequence shown here is derived from an EMBL/GenBank/DDBJ whole genome shotgun (WGS) entry which is preliminary data.</text>
</comment>
<dbReference type="SUPFAM" id="SSF55826">
    <property type="entry name" value="YbaK/ProRS associated domain"/>
    <property type="match status" value="1"/>
</dbReference>